<evidence type="ECO:0000313" key="1">
    <source>
        <dbReference type="EMBL" id="MBA4621101.1"/>
    </source>
</evidence>
<sequence length="111" mass="12657">MELFIPCCYNHFCFAPVKYTPVRQCFNTLLGTVELGELVGQYLFTENTIHPSPLNKKAEIQAPKTPTLQCNFFKLPCFPFFSLSATSTFNCPRKSSNQHRTLTFGPQMENP</sequence>
<organism evidence="1">
    <name type="scientific">Opuntia streptacantha</name>
    <name type="common">Prickly pear cactus</name>
    <name type="synonym">Opuntia cardona</name>
    <dbReference type="NCBI Taxonomy" id="393608"/>
    <lineage>
        <taxon>Eukaryota</taxon>
        <taxon>Viridiplantae</taxon>
        <taxon>Streptophyta</taxon>
        <taxon>Embryophyta</taxon>
        <taxon>Tracheophyta</taxon>
        <taxon>Spermatophyta</taxon>
        <taxon>Magnoliopsida</taxon>
        <taxon>eudicotyledons</taxon>
        <taxon>Gunneridae</taxon>
        <taxon>Pentapetalae</taxon>
        <taxon>Caryophyllales</taxon>
        <taxon>Cactineae</taxon>
        <taxon>Cactaceae</taxon>
        <taxon>Opuntioideae</taxon>
        <taxon>Opuntia</taxon>
    </lineage>
</organism>
<dbReference type="AlphaFoldDB" id="A0A7C9CLC6"/>
<reference evidence="1" key="1">
    <citation type="journal article" date="2013" name="J. Plant Res.">
        <title>Effect of fungi and light on seed germination of three Opuntia species from semiarid lands of central Mexico.</title>
        <authorList>
            <person name="Delgado-Sanchez P."/>
            <person name="Jimenez-Bremont J.F."/>
            <person name="Guerrero-Gonzalez Mde L."/>
            <person name="Flores J."/>
        </authorList>
    </citation>
    <scope>NUCLEOTIDE SEQUENCE</scope>
    <source>
        <tissue evidence="1">Cladode</tissue>
    </source>
</reference>
<protein>
    <submittedName>
        <fullName evidence="1">Uncharacterized protein</fullName>
    </submittedName>
</protein>
<name>A0A7C9CLC6_OPUST</name>
<dbReference type="EMBL" id="GISG01032950">
    <property type="protein sequence ID" value="MBA4621101.1"/>
    <property type="molecule type" value="Transcribed_RNA"/>
</dbReference>
<reference evidence="1" key="2">
    <citation type="submission" date="2020-07" db="EMBL/GenBank/DDBJ databases">
        <authorList>
            <person name="Vera ALvarez R."/>
            <person name="Arias-Moreno D.M."/>
            <person name="Jimenez-Jacinto V."/>
            <person name="Jimenez-Bremont J.F."/>
            <person name="Swaminathan K."/>
            <person name="Moose S.P."/>
            <person name="Guerrero-Gonzalez M.L."/>
            <person name="Marino-Ramirez L."/>
            <person name="Landsman D."/>
            <person name="Rodriguez-Kessler M."/>
            <person name="Delgado-Sanchez P."/>
        </authorList>
    </citation>
    <scope>NUCLEOTIDE SEQUENCE</scope>
    <source>
        <tissue evidence="1">Cladode</tissue>
    </source>
</reference>
<proteinExistence type="predicted"/>
<accession>A0A7C9CLC6</accession>